<evidence type="ECO:0000313" key="5">
    <source>
        <dbReference type="Proteomes" id="UP000824189"/>
    </source>
</evidence>
<dbReference type="GO" id="GO:0016651">
    <property type="term" value="F:oxidoreductase activity, acting on NAD(P)H"/>
    <property type="evidence" value="ECO:0007669"/>
    <property type="project" value="TreeGrafter"/>
</dbReference>
<comment type="caution">
    <text evidence="4">The sequence shown here is derived from an EMBL/GenBank/DDBJ whole genome shotgun (WGS) entry which is preliminary data.</text>
</comment>
<gene>
    <name evidence="4" type="ORF">H9867_03025</name>
</gene>
<dbReference type="InterPro" id="IPR020843">
    <property type="entry name" value="ER"/>
</dbReference>
<dbReference type="CDD" id="cd05276">
    <property type="entry name" value="p53_inducible_oxidoreductase"/>
    <property type="match status" value="1"/>
</dbReference>
<accession>A0A9D1RVY6</accession>
<dbReference type="Gene3D" id="3.40.50.720">
    <property type="entry name" value="NAD(P)-binding Rossmann-like Domain"/>
    <property type="match status" value="1"/>
</dbReference>
<dbReference type="InterPro" id="IPR002364">
    <property type="entry name" value="Quin_OxRdtase/zeta-crystal_CS"/>
</dbReference>
<dbReference type="AlphaFoldDB" id="A0A9D1RVY6"/>
<dbReference type="Proteomes" id="UP000824189">
    <property type="component" value="Unassembled WGS sequence"/>
</dbReference>
<protein>
    <submittedName>
        <fullName evidence="4">NAD(P)H-quinone oxidoreductase</fullName>
    </submittedName>
</protein>
<dbReference type="PROSITE" id="PS01162">
    <property type="entry name" value="QOR_ZETA_CRYSTAL"/>
    <property type="match status" value="1"/>
</dbReference>
<dbReference type="InterPro" id="IPR036291">
    <property type="entry name" value="NAD(P)-bd_dom_sf"/>
</dbReference>
<dbReference type="InterPro" id="IPR013149">
    <property type="entry name" value="ADH-like_C"/>
</dbReference>
<dbReference type="PANTHER" id="PTHR48106">
    <property type="entry name" value="QUINONE OXIDOREDUCTASE PIG3-RELATED"/>
    <property type="match status" value="1"/>
</dbReference>
<dbReference type="SUPFAM" id="SSF50129">
    <property type="entry name" value="GroES-like"/>
    <property type="match status" value="1"/>
</dbReference>
<keyword evidence="2" id="KW-0560">Oxidoreductase</keyword>
<dbReference type="InterPro" id="IPR013154">
    <property type="entry name" value="ADH-like_N"/>
</dbReference>
<dbReference type="SMART" id="SM00829">
    <property type="entry name" value="PKS_ER"/>
    <property type="match status" value="1"/>
</dbReference>
<dbReference type="InterPro" id="IPR014189">
    <property type="entry name" value="Quinone_OxRdtase_PIG3"/>
</dbReference>
<feature type="domain" description="Enoyl reductase (ER)" evidence="3">
    <location>
        <begin position="14"/>
        <end position="328"/>
    </location>
</feature>
<evidence type="ECO:0000313" key="4">
    <source>
        <dbReference type="EMBL" id="HIW95451.1"/>
    </source>
</evidence>
<dbReference type="PANTHER" id="PTHR48106:SF8">
    <property type="entry name" value="OS02G0805600 PROTEIN"/>
    <property type="match status" value="1"/>
</dbReference>
<dbReference type="GO" id="GO:0070402">
    <property type="term" value="F:NADPH binding"/>
    <property type="evidence" value="ECO:0007669"/>
    <property type="project" value="TreeGrafter"/>
</dbReference>
<evidence type="ECO:0000256" key="1">
    <source>
        <dbReference type="ARBA" id="ARBA00022857"/>
    </source>
</evidence>
<organism evidence="4 5">
    <name type="scientific">Candidatus Corynebacterium gallistercoris</name>
    <dbReference type="NCBI Taxonomy" id="2838530"/>
    <lineage>
        <taxon>Bacteria</taxon>
        <taxon>Bacillati</taxon>
        <taxon>Actinomycetota</taxon>
        <taxon>Actinomycetes</taxon>
        <taxon>Mycobacteriales</taxon>
        <taxon>Corynebacteriaceae</taxon>
        <taxon>Corynebacterium</taxon>
    </lineage>
</organism>
<dbReference type="NCBIfam" id="TIGR02824">
    <property type="entry name" value="quinone_pig3"/>
    <property type="match status" value="1"/>
</dbReference>
<dbReference type="Pfam" id="PF00107">
    <property type="entry name" value="ADH_zinc_N"/>
    <property type="match status" value="1"/>
</dbReference>
<dbReference type="InterPro" id="IPR011032">
    <property type="entry name" value="GroES-like_sf"/>
</dbReference>
<proteinExistence type="predicted"/>
<evidence type="ECO:0000259" key="3">
    <source>
        <dbReference type="SMART" id="SM00829"/>
    </source>
</evidence>
<dbReference type="Pfam" id="PF08240">
    <property type="entry name" value="ADH_N"/>
    <property type="match status" value="1"/>
</dbReference>
<keyword evidence="1" id="KW-0521">NADP</keyword>
<dbReference type="GO" id="GO:0008270">
    <property type="term" value="F:zinc ion binding"/>
    <property type="evidence" value="ECO:0007669"/>
    <property type="project" value="InterPro"/>
</dbReference>
<name>A0A9D1RVY6_9CORY</name>
<dbReference type="Gene3D" id="3.90.180.10">
    <property type="entry name" value="Medium-chain alcohol dehydrogenases, catalytic domain"/>
    <property type="match status" value="1"/>
</dbReference>
<dbReference type="SUPFAM" id="SSF51735">
    <property type="entry name" value="NAD(P)-binding Rossmann-fold domains"/>
    <property type="match status" value="1"/>
</dbReference>
<sequence>MSITTHAIVQTDPETPSALSWQETTLDDLKQGEALVRIHFAGVNRADTLQAQGHYPPPKGVTDIIGLEAAGVIEDANGAIRPDGTPWADGDEVAVLLSGGGYAEYAAVPEGQLMPIPSGFSLAEAASIVEVACTVWSNIMMTAHVDQGDTVLFHGGGGGIGIFGIQMAKALGATVAVTAGSQEKLDVCSRYGADILINYKEEDFAEVLKEQGGADVILDIIGAKYLDKNISALAKDGHIVIIGMQGGVKGELNIGKLLAKRGTISATGLRYRDAEDKARIVAETIRHVWPLLENGSITHHIDRLMPVSEAAEAHKALLRGEVTGKIVLEVSEQS</sequence>
<evidence type="ECO:0000256" key="2">
    <source>
        <dbReference type="ARBA" id="ARBA00023002"/>
    </source>
</evidence>
<reference evidence="4" key="1">
    <citation type="journal article" date="2021" name="PeerJ">
        <title>Extensive microbial diversity within the chicken gut microbiome revealed by metagenomics and culture.</title>
        <authorList>
            <person name="Gilroy R."/>
            <person name="Ravi A."/>
            <person name="Getino M."/>
            <person name="Pursley I."/>
            <person name="Horton D.L."/>
            <person name="Alikhan N.F."/>
            <person name="Baker D."/>
            <person name="Gharbi K."/>
            <person name="Hall N."/>
            <person name="Watson M."/>
            <person name="Adriaenssens E.M."/>
            <person name="Foster-Nyarko E."/>
            <person name="Jarju S."/>
            <person name="Secka A."/>
            <person name="Antonio M."/>
            <person name="Oren A."/>
            <person name="Chaudhuri R.R."/>
            <person name="La Ragione R."/>
            <person name="Hildebrand F."/>
            <person name="Pallen M.J."/>
        </authorList>
    </citation>
    <scope>NUCLEOTIDE SEQUENCE</scope>
    <source>
        <strain evidence="4">4376</strain>
    </source>
</reference>
<reference evidence="4" key="2">
    <citation type="submission" date="2021-04" db="EMBL/GenBank/DDBJ databases">
        <authorList>
            <person name="Gilroy R."/>
        </authorList>
    </citation>
    <scope>NUCLEOTIDE SEQUENCE</scope>
    <source>
        <strain evidence="4">4376</strain>
    </source>
</reference>
<dbReference type="EMBL" id="DXFZ01000036">
    <property type="protein sequence ID" value="HIW95451.1"/>
    <property type="molecule type" value="Genomic_DNA"/>
</dbReference>